<feature type="compositionally biased region" description="Basic residues" evidence="1">
    <location>
        <begin position="97"/>
        <end position="108"/>
    </location>
</feature>
<feature type="region of interest" description="Disordered" evidence="1">
    <location>
        <begin position="1"/>
        <end position="22"/>
    </location>
</feature>
<sequence>MARQGGGGGDGHDSPVSQHRNAARVVAHRFSMRMSATAARREAAEQPAVEGIEGGHERSQRERGGGTGGAAAAPVADLGAGDVVADGEAAWGGDAARRRRSRRRRAAARRLGLTNGLAGMRPMMK</sequence>
<proteinExistence type="predicted"/>
<dbReference type="EMBL" id="CM000139">
    <property type="protein sequence ID" value="EEE56574.1"/>
    <property type="molecule type" value="Genomic_DNA"/>
</dbReference>
<evidence type="ECO:0000313" key="2">
    <source>
        <dbReference type="EMBL" id="EEE56574.1"/>
    </source>
</evidence>
<name>B9F4B7_ORYSJ</name>
<feature type="compositionally biased region" description="Basic and acidic residues" evidence="1">
    <location>
        <begin position="53"/>
        <end position="64"/>
    </location>
</feature>
<reference evidence="2" key="1">
    <citation type="journal article" date="2005" name="PLoS Biol.">
        <title>The genomes of Oryza sativa: a history of duplications.</title>
        <authorList>
            <person name="Yu J."/>
            <person name="Wang J."/>
            <person name="Lin W."/>
            <person name="Li S."/>
            <person name="Li H."/>
            <person name="Zhou J."/>
            <person name="Ni P."/>
            <person name="Dong W."/>
            <person name="Hu S."/>
            <person name="Zeng C."/>
            <person name="Zhang J."/>
            <person name="Zhang Y."/>
            <person name="Li R."/>
            <person name="Xu Z."/>
            <person name="Li S."/>
            <person name="Li X."/>
            <person name="Zheng H."/>
            <person name="Cong L."/>
            <person name="Lin L."/>
            <person name="Yin J."/>
            <person name="Geng J."/>
            <person name="Li G."/>
            <person name="Shi J."/>
            <person name="Liu J."/>
            <person name="Lv H."/>
            <person name="Li J."/>
            <person name="Wang J."/>
            <person name="Deng Y."/>
            <person name="Ran L."/>
            <person name="Shi X."/>
            <person name="Wang X."/>
            <person name="Wu Q."/>
            <person name="Li C."/>
            <person name="Ren X."/>
            <person name="Wang J."/>
            <person name="Wang X."/>
            <person name="Li D."/>
            <person name="Liu D."/>
            <person name="Zhang X."/>
            <person name="Ji Z."/>
            <person name="Zhao W."/>
            <person name="Sun Y."/>
            <person name="Zhang Z."/>
            <person name="Bao J."/>
            <person name="Han Y."/>
            <person name="Dong L."/>
            <person name="Ji J."/>
            <person name="Chen P."/>
            <person name="Wu S."/>
            <person name="Liu J."/>
            <person name="Xiao Y."/>
            <person name="Bu D."/>
            <person name="Tan J."/>
            <person name="Yang L."/>
            <person name="Ye C."/>
            <person name="Zhang J."/>
            <person name="Xu J."/>
            <person name="Zhou Y."/>
            <person name="Yu Y."/>
            <person name="Zhang B."/>
            <person name="Zhuang S."/>
            <person name="Wei H."/>
            <person name="Liu B."/>
            <person name="Lei M."/>
            <person name="Yu H."/>
            <person name="Li Y."/>
            <person name="Xu H."/>
            <person name="Wei S."/>
            <person name="He X."/>
            <person name="Fang L."/>
            <person name="Zhang Z."/>
            <person name="Zhang Y."/>
            <person name="Huang X."/>
            <person name="Su Z."/>
            <person name="Tong W."/>
            <person name="Li J."/>
            <person name="Tong Z."/>
            <person name="Li S."/>
            <person name="Ye J."/>
            <person name="Wang L."/>
            <person name="Fang L."/>
            <person name="Lei T."/>
            <person name="Chen C."/>
            <person name="Chen H."/>
            <person name="Xu Z."/>
            <person name="Li H."/>
            <person name="Huang H."/>
            <person name="Zhang F."/>
            <person name="Xu H."/>
            <person name="Li N."/>
            <person name="Zhao C."/>
            <person name="Li S."/>
            <person name="Dong L."/>
            <person name="Huang Y."/>
            <person name="Li L."/>
            <person name="Xi Y."/>
            <person name="Qi Q."/>
            <person name="Li W."/>
            <person name="Zhang B."/>
            <person name="Hu W."/>
            <person name="Zhang Y."/>
            <person name="Tian X."/>
            <person name="Jiao Y."/>
            <person name="Liang X."/>
            <person name="Jin J."/>
            <person name="Gao L."/>
            <person name="Zheng W."/>
            <person name="Hao B."/>
            <person name="Liu S."/>
            <person name="Wang W."/>
            <person name="Yuan L."/>
            <person name="Cao M."/>
            <person name="McDermott J."/>
            <person name="Samudrala R."/>
            <person name="Wang J."/>
            <person name="Wong G.K."/>
            <person name="Yang H."/>
        </authorList>
    </citation>
    <scope>NUCLEOTIDE SEQUENCE [LARGE SCALE GENOMIC DNA]</scope>
</reference>
<feature type="region of interest" description="Disordered" evidence="1">
    <location>
        <begin position="92"/>
        <end position="112"/>
    </location>
</feature>
<protein>
    <submittedName>
        <fullName evidence="2">Uncharacterized protein</fullName>
    </submittedName>
</protein>
<reference evidence="2" key="2">
    <citation type="submission" date="2008-12" db="EMBL/GenBank/DDBJ databases">
        <title>Improved gene annotation of the rice (Oryza sativa) genomes.</title>
        <authorList>
            <person name="Wang J."/>
            <person name="Li R."/>
            <person name="Fan W."/>
            <person name="Huang Q."/>
            <person name="Zhang J."/>
            <person name="Zhou Y."/>
            <person name="Hu Y."/>
            <person name="Zi S."/>
            <person name="Li J."/>
            <person name="Ni P."/>
            <person name="Zheng H."/>
            <person name="Zhang Y."/>
            <person name="Zhao M."/>
            <person name="Hao Q."/>
            <person name="McDermott J."/>
            <person name="Samudrala R."/>
            <person name="Kristiansen K."/>
            <person name="Wong G.K.-S."/>
        </authorList>
    </citation>
    <scope>NUCLEOTIDE SEQUENCE</scope>
</reference>
<gene>
    <name evidence="2" type="ORF">OsJ_05925</name>
</gene>
<organism evidence="2">
    <name type="scientific">Oryza sativa subsp. japonica</name>
    <name type="common">Rice</name>
    <dbReference type="NCBI Taxonomy" id="39947"/>
    <lineage>
        <taxon>Eukaryota</taxon>
        <taxon>Viridiplantae</taxon>
        <taxon>Streptophyta</taxon>
        <taxon>Embryophyta</taxon>
        <taxon>Tracheophyta</taxon>
        <taxon>Spermatophyta</taxon>
        <taxon>Magnoliopsida</taxon>
        <taxon>Liliopsida</taxon>
        <taxon>Poales</taxon>
        <taxon>Poaceae</taxon>
        <taxon>BOP clade</taxon>
        <taxon>Oryzoideae</taxon>
        <taxon>Oryzeae</taxon>
        <taxon>Oryzinae</taxon>
        <taxon>Oryza</taxon>
        <taxon>Oryza sativa</taxon>
    </lineage>
</organism>
<evidence type="ECO:0000256" key="1">
    <source>
        <dbReference type="SAM" id="MobiDB-lite"/>
    </source>
</evidence>
<feature type="region of interest" description="Disordered" evidence="1">
    <location>
        <begin position="35"/>
        <end position="74"/>
    </location>
</feature>
<dbReference type="AlphaFoldDB" id="B9F4B7"/>
<accession>B9F4B7</accession>
<dbReference type="Proteomes" id="UP000007752">
    <property type="component" value="Chromosome 2"/>
</dbReference>